<dbReference type="Proteomes" id="UP000288805">
    <property type="component" value="Unassembled WGS sequence"/>
</dbReference>
<accession>A0A438H1Y3</accession>
<evidence type="ECO:0000256" key="1">
    <source>
        <dbReference type="ARBA" id="ARBA00004167"/>
    </source>
</evidence>
<dbReference type="PANTHER" id="PTHR31568:SF140">
    <property type="entry name" value="CYSTEINE-RICH AND TRANSMEMBRANE DOMAIN-CONTAINING PROTEIN PCC1"/>
    <property type="match status" value="1"/>
</dbReference>
<comment type="caution">
    <text evidence="7">The sequence shown here is derived from an EMBL/GenBank/DDBJ whole genome shotgun (WGS) entry which is preliminary data.</text>
</comment>
<name>A0A438H1Y3_VITVI</name>
<organism evidence="7 8">
    <name type="scientific">Vitis vinifera</name>
    <name type="common">Grape</name>
    <dbReference type="NCBI Taxonomy" id="29760"/>
    <lineage>
        <taxon>Eukaryota</taxon>
        <taxon>Viridiplantae</taxon>
        <taxon>Streptophyta</taxon>
        <taxon>Embryophyta</taxon>
        <taxon>Tracheophyta</taxon>
        <taxon>Spermatophyta</taxon>
        <taxon>Magnoliopsida</taxon>
        <taxon>eudicotyledons</taxon>
        <taxon>Gunneridae</taxon>
        <taxon>Pentapetalae</taxon>
        <taxon>rosids</taxon>
        <taxon>Vitales</taxon>
        <taxon>Vitaceae</taxon>
        <taxon>Viteae</taxon>
        <taxon>Vitis</taxon>
    </lineage>
</organism>
<gene>
    <name evidence="7" type="ORF">CK203_047699</name>
</gene>
<dbReference type="Pfam" id="PF12734">
    <property type="entry name" value="CYSTM"/>
    <property type="match status" value="1"/>
</dbReference>
<evidence type="ECO:0000313" key="7">
    <source>
        <dbReference type="EMBL" id="RVW78343.1"/>
    </source>
</evidence>
<evidence type="ECO:0000313" key="8">
    <source>
        <dbReference type="Proteomes" id="UP000288805"/>
    </source>
</evidence>
<dbReference type="InterPro" id="IPR044850">
    <property type="entry name" value="WIH1-like"/>
</dbReference>
<dbReference type="AlphaFoldDB" id="A0A438H1Y3"/>
<evidence type="ECO:0000259" key="6">
    <source>
        <dbReference type="Pfam" id="PF12734"/>
    </source>
</evidence>
<dbReference type="EMBL" id="QGNW01000297">
    <property type="protein sequence ID" value="RVW78343.1"/>
    <property type="molecule type" value="Genomic_DNA"/>
</dbReference>
<keyword evidence="4" id="KW-1133">Transmembrane helix</keyword>
<evidence type="ECO:0000256" key="5">
    <source>
        <dbReference type="ARBA" id="ARBA00023136"/>
    </source>
</evidence>
<proteinExistence type="inferred from homology"/>
<comment type="similarity">
    <text evidence="2">Belongs to the CYSTM1 family.</text>
</comment>
<comment type="subcellular location">
    <subcellularLocation>
        <location evidence="1">Membrane</location>
        <topology evidence="1">Single-pass membrane protein</topology>
    </subcellularLocation>
</comment>
<dbReference type="InterPro" id="IPR028144">
    <property type="entry name" value="CYSTM_dom"/>
</dbReference>
<dbReference type="PANTHER" id="PTHR31568">
    <property type="entry name" value="RCG49325, ISOFORM CRA_A"/>
    <property type="match status" value="1"/>
</dbReference>
<dbReference type="GO" id="GO:0005886">
    <property type="term" value="C:plasma membrane"/>
    <property type="evidence" value="ECO:0007669"/>
    <property type="project" value="InterPro"/>
</dbReference>
<feature type="domain" description="Cysteine-rich transmembrane" evidence="6">
    <location>
        <begin position="44"/>
        <end position="78"/>
    </location>
</feature>
<reference evidence="7 8" key="1">
    <citation type="journal article" date="2018" name="PLoS Genet.">
        <title>Population sequencing reveals clonal diversity and ancestral inbreeding in the grapevine cultivar Chardonnay.</title>
        <authorList>
            <person name="Roach M.J."/>
            <person name="Johnson D.L."/>
            <person name="Bohlmann J."/>
            <person name="van Vuuren H.J."/>
            <person name="Jones S.J."/>
            <person name="Pretorius I.S."/>
            <person name="Schmidt S.A."/>
            <person name="Borneman A.R."/>
        </authorList>
    </citation>
    <scope>NUCLEOTIDE SEQUENCE [LARGE SCALE GENOMIC DNA]</scope>
    <source>
        <strain evidence="8">cv. Chardonnay</strain>
        <tissue evidence="7">Leaf</tissue>
    </source>
</reference>
<keyword evidence="3" id="KW-0812">Transmembrane</keyword>
<evidence type="ECO:0000256" key="4">
    <source>
        <dbReference type="ARBA" id="ARBA00022989"/>
    </source>
</evidence>
<evidence type="ECO:0000256" key="3">
    <source>
        <dbReference type="ARBA" id="ARBA00022692"/>
    </source>
</evidence>
<evidence type="ECO:0000256" key="2">
    <source>
        <dbReference type="ARBA" id="ARBA00009444"/>
    </source>
</evidence>
<protein>
    <recommendedName>
        <fullName evidence="6">Cysteine-rich transmembrane domain-containing protein</fullName>
    </recommendedName>
</protein>
<sequence length="78" mass="8169">MSYPHQKQPSVAGYPPQPAATAYPAGPYVAPPPVGYPMKHGHDYPQNPAAVETKAKGDGFLKGCCAALCCCCLLDACF</sequence>
<keyword evidence="5" id="KW-0472">Membrane</keyword>